<accession>A0A484FCT7</accession>
<protein>
    <submittedName>
        <fullName evidence="2">Uncharacterized protein</fullName>
    </submittedName>
</protein>
<comment type="caution">
    <text evidence="2">The sequence shown here is derived from an EMBL/GenBank/DDBJ whole genome shotgun (WGS) entry which is preliminary data.</text>
</comment>
<dbReference type="Proteomes" id="UP000014480">
    <property type="component" value="Unassembled WGS sequence"/>
</dbReference>
<evidence type="ECO:0000256" key="1">
    <source>
        <dbReference type="SAM" id="MobiDB-lite"/>
    </source>
</evidence>
<sequence>MECVDEGTVMPQGLVGVALSSGGHEKDVIPTMRLAKAITEFDDKREIPPRQTPLISSLQPMISSVALVSRRSEVNACNSTDVEGVSSSNDRTGSEFPDGPAFGIVAAVVRIRSHGTIKSRVNSHPDKSRPNTQIFR</sequence>
<dbReference type="AlphaFoldDB" id="A0A484FCT7"/>
<reference evidence="3" key="2">
    <citation type="journal article" date="2019" name="Mol. Plant Microbe Interact.">
        <title>Genome sequence resources for four phytopathogenic fungi from the Colletotrichum orbiculare species complex.</title>
        <authorList>
            <person name="Gan P."/>
            <person name="Tsushima A."/>
            <person name="Narusaka M."/>
            <person name="Narusaka Y."/>
            <person name="Takano Y."/>
            <person name="Kubo Y."/>
            <person name="Shirasu K."/>
        </authorList>
    </citation>
    <scope>GENOME REANNOTATION</scope>
    <source>
        <strain evidence="3">104-T / ATCC 96160 / CBS 514.97 / LARS 414 / MAFF 240422</strain>
    </source>
</reference>
<keyword evidence="3" id="KW-1185">Reference proteome</keyword>
<feature type="region of interest" description="Disordered" evidence="1">
    <location>
        <begin position="116"/>
        <end position="136"/>
    </location>
</feature>
<gene>
    <name evidence="2" type="ORF">Cob_v011228</name>
</gene>
<evidence type="ECO:0000313" key="3">
    <source>
        <dbReference type="Proteomes" id="UP000014480"/>
    </source>
</evidence>
<reference evidence="3" key="1">
    <citation type="journal article" date="2013" name="New Phytol.">
        <title>Comparative genomic and transcriptomic analyses reveal the hemibiotrophic stage shift of Colletotrichum fungi.</title>
        <authorList>
            <person name="Gan P."/>
            <person name="Ikeda K."/>
            <person name="Irieda H."/>
            <person name="Narusaka M."/>
            <person name="O'Connell R.J."/>
            <person name="Narusaka Y."/>
            <person name="Takano Y."/>
            <person name="Kubo Y."/>
            <person name="Shirasu K."/>
        </authorList>
    </citation>
    <scope>NUCLEOTIDE SEQUENCE [LARGE SCALE GENOMIC DNA]</scope>
    <source>
        <strain evidence="3">104-T / ATCC 96160 / CBS 514.97 / LARS 414 / MAFF 240422</strain>
    </source>
</reference>
<evidence type="ECO:0000313" key="2">
    <source>
        <dbReference type="EMBL" id="TDZ15883.1"/>
    </source>
</evidence>
<proteinExistence type="predicted"/>
<organism evidence="2 3">
    <name type="scientific">Colletotrichum orbiculare (strain 104-T / ATCC 96160 / CBS 514.97 / LARS 414 / MAFF 240422)</name>
    <name type="common">Cucumber anthracnose fungus</name>
    <name type="synonym">Colletotrichum lagenarium</name>
    <dbReference type="NCBI Taxonomy" id="1213857"/>
    <lineage>
        <taxon>Eukaryota</taxon>
        <taxon>Fungi</taxon>
        <taxon>Dikarya</taxon>
        <taxon>Ascomycota</taxon>
        <taxon>Pezizomycotina</taxon>
        <taxon>Sordariomycetes</taxon>
        <taxon>Hypocreomycetidae</taxon>
        <taxon>Glomerellales</taxon>
        <taxon>Glomerellaceae</taxon>
        <taxon>Colletotrichum</taxon>
        <taxon>Colletotrichum orbiculare species complex</taxon>
    </lineage>
</organism>
<name>A0A484FCT7_COLOR</name>
<dbReference type="EMBL" id="AMCV02000038">
    <property type="protein sequence ID" value="TDZ15883.1"/>
    <property type="molecule type" value="Genomic_DNA"/>
</dbReference>